<evidence type="ECO:0000313" key="2">
    <source>
        <dbReference type="Proteomes" id="UP000001401"/>
    </source>
</evidence>
<name>E6TZU7_EVAC2</name>
<dbReference type="KEGG" id="bco:Bcell_4286"/>
<gene>
    <name evidence="1" type="ordered locus">Bcell_4286</name>
</gene>
<organism evidence="1 2">
    <name type="scientific">Evansella cellulosilytica (strain ATCC 21833 / DSM 2522 / FERM P-1141 / JCM 9156 / N-4)</name>
    <name type="common">Bacillus cellulosilyticus</name>
    <dbReference type="NCBI Taxonomy" id="649639"/>
    <lineage>
        <taxon>Bacteria</taxon>
        <taxon>Bacillati</taxon>
        <taxon>Bacillota</taxon>
        <taxon>Bacilli</taxon>
        <taxon>Bacillales</taxon>
        <taxon>Bacillaceae</taxon>
        <taxon>Evansella</taxon>
    </lineage>
</organism>
<accession>E6TZU7</accession>
<evidence type="ECO:0000313" key="1">
    <source>
        <dbReference type="EMBL" id="ADU32513.1"/>
    </source>
</evidence>
<keyword evidence="2" id="KW-1185">Reference proteome</keyword>
<dbReference type="AlphaFoldDB" id="E6TZU7"/>
<dbReference type="Proteomes" id="UP000001401">
    <property type="component" value="Chromosome"/>
</dbReference>
<sequence>MRKYAFYCYGDTQEFLDYYFLNLFFFAIEELSLDINDCVFFTDTRGSFKEMFKLVGNLEEIQCLVVPSMKHFRDYDELCSLFIDNGIYVIDISKEDCCFQY</sequence>
<reference evidence="1 2" key="1">
    <citation type="submission" date="2010-12" db="EMBL/GenBank/DDBJ databases">
        <title>Complete sequence of Bacillus cellulosilyticus DSM 2522.</title>
        <authorList>
            <consortium name="US DOE Joint Genome Institute"/>
            <person name="Lucas S."/>
            <person name="Copeland A."/>
            <person name="Lapidus A."/>
            <person name="Cheng J.-F."/>
            <person name="Bruce D."/>
            <person name="Goodwin L."/>
            <person name="Pitluck S."/>
            <person name="Chertkov O."/>
            <person name="Detter J.C."/>
            <person name="Han C."/>
            <person name="Tapia R."/>
            <person name="Land M."/>
            <person name="Hauser L."/>
            <person name="Jeffries C."/>
            <person name="Kyrpides N."/>
            <person name="Ivanova N."/>
            <person name="Mikhailova N."/>
            <person name="Brumm P."/>
            <person name="Mead D."/>
            <person name="Woyke T."/>
        </authorList>
    </citation>
    <scope>NUCLEOTIDE SEQUENCE [LARGE SCALE GENOMIC DNA]</scope>
    <source>
        <strain evidence="2">ATCC 21833 / DSM 2522 / FERM P-1141 / JCM 9156 / N-4</strain>
    </source>
</reference>
<protein>
    <submittedName>
        <fullName evidence="1">Uncharacterized protein</fullName>
    </submittedName>
</protein>
<dbReference type="EMBL" id="CP002394">
    <property type="protein sequence ID" value="ADU32513.1"/>
    <property type="molecule type" value="Genomic_DNA"/>
</dbReference>
<dbReference type="RefSeq" id="WP_013490839.1">
    <property type="nucleotide sequence ID" value="NC_014829.1"/>
</dbReference>
<proteinExistence type="predicted"/>
<dbReference type="OrthoDB" id="9931731at2"/>
<dbReference type="HOGENOM" id="CLU_2285736_0_0_9"/>